<evidence type="ECO:0000256" key="1">
    <source>
        <dbReference type="ARBA" id="ARBA00004435"/>
    </source>
</evidence>
<organism evidence="10 11">
    <name type="scientific">Chanos chanos</name>
    <name type="common">Milkfish</name>
    <name type="synonym">Mugil chanos</name>
    <dbReference type="NCBI Taxonomy" id="29144"/>
    <lineage>
        <taxon>Eukaryota</taxon>
        <taxon>Metazoa</taxon>
        <taxon>Chordata</taxon>
        <taxon>Craniata</taxon>
        <taxon>Vertebrata</taxon>
        <taxon>Euteleostomi</taxon>
        <taxon>Actinopterygii</taxon>
        <taxon>Neopterygii</taxon>
        <taxon>Teleostei</taxon>
        <taxon>Ostariophysi</taxon>
        <taxon>Gonorynchiformes</taxon>
        <taxon>Chanidae</taxon>
        <taxon>Chanos</taxon>
    </lineage>
</organism>
<dbReference type="Proteomes" id="UP000504632">
    <property type="component" value="Chromosome 8"/>
</dbReference>
<evidence type="ECO:0000256" key="5">
    <source>
        <dbReference type="ARBA" id="ARBA00022475"/>
    </source>
</evidence>
<dbReference type="RefSeq" id="XP_030637597.1">
    <property type="nucleotide sequence ID" value="XM_030781737.1"/>
</dbReference>
<keyword evidence="7" id="KW-0965">Cell junction</keyword>
<gene>
    <name evidence="11" type="primary">LOC115818378</name>
</gene>
<keyword evidence="9" id="KW-0472">Membrane</keyword>
<comment type="similarity">
    <text evidence="3">Belongs to the claudin family.</text>
</comment>
<evidence type="ECO:0000256" key="9">
    <source>
        <dbReference type="ARBA" id="ARBA00023136"/>
    </source>
</evidence>
<evidence type="ECO:0000313" key="10">
    <source>
        <dbReference type="Proteomes" id="UP000504632"/>
    </source>
</evidence>
<dbReference type="PRINTS" id="PR01077">
    <property type="entry name" value="CLAUDIN"/>
</dbReference>
<name>A0A6J2VZW8_CHACN</name>
<evidence type="ECO:0000256" key="3">
    <source>
        <dbReference type="ARBA" id="ARBA00008295"/>
    </source>
</evidence>
<reference evidence="11" key="1">
    <citation type="submission" date="2025-08" db="UniProtKB">
        <authorList>
            <consortium name="RefSeq"/>
        </authorList>
    </citation>
    <scope>IDENTIFICATION</scope>
</reference>
<comment type="subcellular location">
    <subcellularLocation>
        <location evidence="1">Cell junction</location>
        <location evidence="1">Tight junction</location>
    </subcellularLocation>
    <subcellularLocation>
        <location evidence="2">Cell membrane</location>
        <topology evidence="2">Multi-pass membrane protein</topology>
    </subcellularLocation>
</comment>
<protein>
    <submittedName>
        <fullName evidence="11">Claudin-10-like</fullName>
    </submittedName>
</protein>
<dbReference type="GO" id="GO:0005923">
    <property type="term" value="C:bicellular tight junction"/>
    <property type="evidence" value="ECO:0007669"/>
    <property type="project" value="UniProtKB-SubCell"/>
</dbReference>
<dbReference type="GO" id="GO:0005198">
    <property type="term" value="F:structural molecule activity"/>
    <property type="evidence" value="ECO:0007669"/>
    <property type="project" value="InterPro"/>
</dbReference>
<dbReference type="InterPro" id="IPR004031">
    <property type="entry name" value="PMP22/EMP/MP20/Claudin"/>
</dbReference>
<evidence type="ECO:0000256" key="7">
    <source>
        <dbReference type="ARBA" id="ARBA00022949"/>
    </source>
</evidence>
<dbReference type="Pfam" id="PF00822">
    <property type="entry name" value="PMP22_Claudin"/>
    <property type="match status" value="1"/>
</dbReference>
<dbReference type="AlphaFoldDB" id="A0A6J2VZW8"/>
<keyword evidence="8" id="KW-1133">Transmembrane helix</keyword>
<keyword evidence="10" id="KW-1185">Reference proteome</keyword>
<evidence type="ECO:0000256" key="8">
    <source>
        <dbReference type="ARBA" id="ARBA00022989"/>
    </source>
</evidence>
<dbReference type="GeneID" id="115818378"/>
<dbReference type="GO" id="GO:0005886">
    <property type="term" value="C:plasma membrane"/>
    <property type="evidence" value="ECO:0007669"/>
    <property type="project" value="UniProtKB-SubCell"/>
</dbReference>
<proteinExistence type="inferred from homology"/>
<evidence type="ECO:0000256" key="2">
    <source>
        <dbReference type="ARBA" id="ARBA00004651"/>
    </source>
</evidence>
<accession>A0A6J2VZW8</accession>
<evidence type="ECO:0000256" key="4">
    <source>
        <dbReference type="ARBA" id="ARBA00022427"/>
    </source>
</evidence>
<dbReference type="InterPro" id="IPR006187">
    <property type="entry name" value="Claudin"/>
</dbReference>
<evidence type="ECO:0000313" key="11">
    <source>
        <dbReference type="RefSeq" id="XP_030637597.1"/>
    </source>
</evidence>
<dbReference type="PANTHER" id="PTHR12002">
    <property type="entry name" value="CLAUDIN"/>
    <property type="match status" value="1"/>
</dbReference>
<sequence length="240" mass="26599">MCRRLVQIFGCVLATVGWAFVASTLAMDYWRVSQTGDQGGSAAIGVAWYWSSLWKDCYVNSVAVVNCVDFEVLWSVESYVQGVRGLLITGLTLSLLATAFSIVGLECTVIGGDKRNNDRMLLTAAVLHFVGGVSDIAGYCLYINSVVSTVVHGGILSFSQISDSAPHSRRRPILSQMEQSTKTQVQTSHTPKITIKIKTINTVQTIHSFQKCYTLKTRHTVHVIRQNRETLHHFQGVQRF</sequence>
<keyword evidence="5" id="KW-1003">Cell membrane</keyword>
<dbReference type="Gene3D" id="1.20.140.150">
    <property type="match status" value="1"/>
</dbReference>
<keyword evidence="4" id="KW-0796">Tight junction</keyword>
<keyword evidence="6" id="KW-0812">Transmembrane</keyword>
<dbReference type="OrthoDB" id="8904666at2759"/>
<dbReference type="InParanoid" id="A0A6J2VZW8"/>
<evidence type="ECO:0000256" key="6">
    <source>
        <dbReference type="ARBA" id="ARBA00022692"/>
    </source>
</evidence>